<accession>A0ABQ6JTW2</accession>
<evidence type="ECO:0000313" key="2">
    <source>
        <dbReference type="Proteomes" id="UP001157069"/>
    </source>
</evidence>
<sequence>MTASPKLPASVLDQITSGVMAHLEFHSGYIAAPSGYQFQLPEGRLLTLNDYPLKRTRALYFYGYAPIRTYRKVSAVLARPRGMGVDGPWFAGWTDRKLRRAFKVVRYAVGFSYGGALGGGDVDRVPAMILLDPTTPPERLSELPTGHRLIGGGEE</sequence>
<keyword evidence="2" id="KW-1185">Reference proteome</keyword>
<name>A0ABQ6JTW2_9MICO</name>
<reference evidence="2" key="1">
    <citation type="journal article" date="2019" name="Int. J. Syst. Evol. Microbiol.">
        <title>The Global Catalogue of Microorganisms (GCM) 10K type strain sequencing project: providing services to taxonomists for standard genome sequencing and annotation.</title>
        <authorList>
            <consortium name="The Broad Institute Genomics Platform"/>
            <consortium name="The Broad Institute Genome Sequencing Center for Infectious Disease"/>
            <person name="Wu L."/>
            <person name="Ma J."/>
        </authorList>
    </citation>
    <scope>NUCLEOTIDE SEQUENCE [LARGE SCALE GENOMIC DNA]</scope>
    <source>
        <strain evidence="2">NBRC 108755</strain>
    </source>
</reference>
<evidence type="ECO:0000313" key="1">
    <source>
        <dbReference type="EMBL" id="GMA91738.1"/>
    </source>
</evidence>
<dbReference type="RefSeq" id="WP_284300220.1">
    <property type="nucleotide sequence ID" value="NZ_BSVA01000001.1"/>
</dbReference>
<organism evidence="1 2">
    <name type="scientific">Homoserinibacter gongjuensis</name>
    <dbReference type="NCBI Taxonomy" id="1162968"/>
    <lineage>
        <taxon>Bacteria</taxon>
        <taxon>Bacillati</taxon>
        <taxon>Actinomycetota</taxon>
        <taxon>Actinomycetes</taxon>
        <taxon>Micrococcales</taxon>
        <taxon>Microbacteriaceae</taxon>
        <taxon>Homoserinibacter</taxon>
    </lineage>
</organism>
<comment type="caution">
    <text evidence="1">The sequence shown here is derived from an EMBL/GenBank/DDBJ whole genome shotgun (WGS) entry which is preliminary data.</text>
</comment>
<proteinExistence type="predicted"/>
<dbReference type="Proteomes" id="UP001157069">
    <property type="component" value="Unassembled WGS sequence"/>
</dbReference>
<protein>
    <submittedName>
        <fullName evidence="1">Uncharacterized protein</fullName>
    </submittedName>
</protein>
<dbReference type="EMBL" id="BSVA01000001">
    <property type="protein sequence ID" value="GMA91738.1"/>
    <property type="molecule type" value="Genomic_DNA"/>
</dbReference>
<gene>
    <name evidence="1" type="ORF">GCM10025869_22670</name>
</gene>